<organism evidence="6 7">
    <name type="scientific">Orchesella cincta</name>
    <name type="common">Springtail</name>
    <name type="synonym">Podura cincta</name>
    <dbReference type="NCBI Taxonomy" id="48709"/>
    <lineage>
        <taxon>Eukaryota</taxon>
        <taxon>Metazoa</taxon>
        <taxon>Ecdysozoa</taxon>
        <taxon>Arthropoda</taxon>
        <taxon>Hexapoda</taxon>
        <taxon>Collembola</taxon>
        <taxon>Entomobryomorpha</taxon>
        <taxon>Entomobryoidea</taxon>
        <taxon>Orchesellidae</taxon>
        <taxon>Orchesellinae</taxon>
        <taxon>Orchesella</taxon>
    </lineage>
</organism>
<dbReference type="PANTHER" id="PTHR12862">
    <property type="entry name" value="BADF TYPE ATPASE DOMAIN-CONTAINING PROTEIN"/>
    <property type="match status" value="1"/>
</dbReference>
<evidence type="ECO:0000259" key="5">
    <source>
        <dbReference type="Pfam" id="PF01869"/>
    </source>
</evidence>
<dbReference type="Gene3D" id="3.30.420.40">
    <property type="match status" value="2"/>
</dbReference>
<evidence type="ECO:0000256" key="2">
    <source>
        <dbReference type="ARBA" id="ARBA00012122"/>
    </source>
</evidence>
<dbReference type="CDD" id="cd24078">
    <property type="entry name" value="ASKHA_NBD_NAGK_meta"/>
    <property type="match status" value="1"/>
</dbReference>
<dbReference type="PANTHER" id="PTHR12862:SF0">
    <property type="entry name" value="N-ACETYL-D-GLUCOSAMINE KINASE"/>
    <property type="match status" value="1"/>
</dbReference>
<name>A0A1D2N9T1_ORCCI</name>
<dbReference type="InterPro" id="IPR043129">
    <property type="entry name" value="ATPase_NBD"/>
</dbReference>
<dbReference type="OMA" id="IETRYDM"/>
<dbReference type="EMBL" id="LJIJ01000129">
    <property type="protein sequence ID" value="ODN02011.1"/>
    <property type="molecule type" value="Genomic_DNA"/>
</dbReference>
<accession>A0A1D2N9T1</accession>
<dbReference type="InterPro" id="IPR002731">
    <property type="entry name" value="ATPase_BadF"/>
</dbReference>
<reference evidence="6 7" key="1">
    <citation type="journal article" date="2016" name="Genome Biol. Evol.">
        <title>Gene Family Evolution Reflects Adaptation to Soil Environmental Stressors in the Genome of the Collembolan Orchesella cincta.</title>
        <authorList>
            <person name="Faddeeva-Vakhrusheva A."/>
            <person name="Derks M.F."/>
            <person name="Anvar S.Y."/>
            <person name="Agamennone V."/>
            <person name="Suring W."/>
            <person name="Smit S."/>
            <person name="van Straalen N.M."/>
            <person name="Roelofs D."/>
        </authorList>
    </citation>
    <scope>NUCLEOTIDE SEQUENCE [LARGE SCALE GENOMIC DNA]</scope>
    <source>
        <tissue evidence="6">Mixed pool</tissue>
    </source>
</reference>
<comment type="similarity">
    <text evidence="1">Belongs to the eukaryotic-type N-acetylglucosamine kinase family.</text>
</comment>
<comment type="caution">
    <text evidence="6">The sequence shown here is derived from an EMBL/GenBank/DDBJ whole genome shotgun (WGS) entry which is preliminary data.</text>
</comment>
<dbReference type="SUPFAM" id="SSF53067">
    <property type="entry name" value="Actin-like ATPase domain"/>
    <property type="match status" value="2"/>
</dbReference>
<evidence type="ECO:0000256" key="1">
    <source>
        <dbReference type="ARBA" id="ARBA00006198"/>
    </source>
</evidence>
<proteinExistence type="inferred from homology"/>
<dbReference type="Proteomes" id="UP000094527">
    <property type="component" value="Unassembled WGS sequence"/>
</dbReference>
<dbReference type="STRING" id="48709.A0A1D2N9T1"/>
<dbReference type="AlphaFoldDB" id="A0A1D2N9T1"/>
<dbReference type="OrthoDB" id="311172at2759"/>
<feature type="domain" description="ATPase BadF/BadG/BcrA/BcrD type" evidence="5">
    <location>
        <begin position="6"/>
        <end position="276"/>
    </location>
</feature>
<gene>
    <name evidence="6" type="ORF">Ocin01_04674</name>
</gene>
<dbReference type="Pfam" id="PF01869">
    <property type="entry name" value="BcrAD_BadFG"/>
    <property type="match status" value="1"/>
</dbReference>
<keyword evidence="6" id="KW-0808">Transferase</keyword>
<evidence type="ECO:0000256" key="3">
    <source>
        <dbReference type="ARBA" id="ARBA00014974"/>
    </source>
</evidence>
<evidence type="ECO:0000313" key="6">
    <source>
        <dbReference type="EMBL" id="ODN02011.1"/>
    </source>
</evidence>
<dbReference type="EC" id="2.7.1.59" evidence="2"/>
<evidence type="ECO:0000256" key="4">
    <source>
        <dbReference type="ARBA" id="ARBA00031123"/>
    </source>
</evidence>
<dbReference type="InterPro" id="IPR039758">
    <property type="entry name" value="NAGK-like"/>
</dbReference>
<sequence>MVKYFVGIEGGATHSTVVIVDNEGNILAELLDQPSSNLWALGMEKCCTILQEMTTDVLKKAGLPPDEKLAGLGLCLSGCEDEQSNEKLRQMLSKVITNAESITIASDTKGPLAAASDAGGIVIISGTGSNCLLINPDGTEARCGGWGYLLGDEGSAWWIANKAIKFYMDNEDNLIPAPHDTSYVWGAIKKHFNIETRSSLLEHSYEKFDKSFYAELTKKLSEGAKSGDALCQHLFEMAGEVLARHLIAVSSKIDKALYEGRFGLPIVCVGSVWKSWEYMKPGFIRMLKLDTDTPKLPKFSLLTLTVASAFGAACFSCKEFNLPRKYEEIVQVFYSFPSENSNSD</sequence>
<protein>
    <recommendedName>
        <fullName evidence="3">N-acetyl-D-glucosamine kinase</fullName>
        <ecNumber evidence="2">2.7.1.59</ecNumber>
    </recommendedName>
    <alternativeName>
        <fullName evidence="4">GlcNAc kinase</fullName>
    </alternativeName>
</protein>
<keyword evidence="6" id="KW-0418">Kinase</keyword>
<keyword evidence="7" id="KW-1185">Reference proteome</keyword>
<evidence type="ECO:0000313" key="7">
    <source>
        <dbReference type="Proteomes" id="UP000094527"/>
    </source>
</evidence>
<dbReference type="GO" id="GO:0045127">
    <property type="term" value="F:N-acetylglucosamine kinase activity"/>
    <property type="evidence" value="ECO:0007669"/>
    <property type="project" value="UniProtKB-EC"/>
</dbReference>